<dbReference type="SUPFAM" id="SSF51905">
    <property type="entry name" value="FAD/NAD(P)-binding domain"/>
    <property type="match status" value="1"/>
</dbReference>
<evidence type="ECO:0000259" key="2">
    <source>
        <dbReference type="Pfam" id="PF07992"/>
    </source>
</evidence>
<evidence type="ECO:0000256" key="1">
    <source>
        <dbReference type="ARBA" id="ARBA00023002"/>
    </source>
</evidence>
<dbReference type="EMBL" id="JBFWIC010000019">
    <property type="protein sequence ID" value="MEZ0475620.1"/>
    <property type="molecule type" value="Genomic_DNA"/>
</dbReference>
<dbReference type="Gene3D" id="3.50.50.60">
    <property type="entry name" value="FAD/NAD(P)-binding domain"/>
    <property type="match status" value="2"/>
</dbReference>
<sequence>MADRRHHCDVAIVGAGPAGLSAARAAASHGVRVMLIDPQPVPGGQVWRNDVRHGAPGPARSLRRELAAAGVPMLMQSEVAGHAGKRLFVRSGQVAVTVDYGSLVLATGARELLLPFPGWTLPGVTGAGGAQALAKQGWPMRGKRVLVAGSGPLLLAVADTLHRHGARVLGIHEQASMRALSMFTAGLWRWPGKAVQAARLRLSLWSVSYHAGSHVLRALGDERLRAVDLRIGGRTATVECDQLACGFGLVPNIELAQAMGCALDGGGPHAHVLVDRWQGSSVKCVFAAGEACGIGGLDCALAEGAIAGHAAAGRREAARALLPRRAHARRFATALNRRFALHDGLRALAEPDTIVCRCEDVRLSALSACAPGREAKLLTRCGMGACQGRVCGSALAELGGATRDGFRPPIFPVPLEVLAGFGGGLPADSSQEL</sequence>
<dbReference type="InterPro" id="IPR051691">
    <property type="entry name" value="Metab_Enz_Cyan_OpOx_G3PDH"/>
</dbReference>
<name>A0ABV4HSA3_9GAMM</name>
<accession>A0ABV4HSA3</accession>
<dbReference type="PANTHER" id="PTHR42949:SF3">
    <property type="entry name" value="ANAEROBIC GLYCEROL-3-PHOSPHATE DEHYDROGENASE SUBUNIT B"/>
    <property type="match status" value="1"/>
</dbReference>
<dbReference type="PRINTS" id="PR00469">
    <property type="entry name" value="PNDRDTASEII"/>
</dbReference>
<keyword evidence="1" id="KW-0560">Oxidoreductase</keyword>
<dbReference type="Proteomes" id="UP001566331">
    <property type="component" value="Unassembled WGS sequence"/>
</dbReference>
<evidence type="ECO:0000313" key="4">
    <source>
        <dbReference type="Proteomes" id="UP001566331"/>
    </source>
</evidence>
<dbReference type="InterPro" id="IPR017224">
    <property type="entry name" value="Opine_Oxase_asu/HCN_bsu"/>
</dbReference>
<gene>
    <name evidence="3" type="ORF">AB6713_13510</name>
</gene>
<dbReference type="Gene3D" id="1.10.10.1100">
    <property type="entry name" value="BFD-like [2Fe-2S]-binding domain"/>
    <property type="match status" value="1"/>
</dbReference>
<reference evidence="3 4" key="1">
    <citation type="submission" date="2024-07" db="EMBL/GenBank/DDBJ databases">
        <title>Luteimonas salilacus sp. nov., isolated from the shore soil of Salt Lake in Tibet of China.</title>
        <authorList>
            <person name="Zhang X."/>
            <person name="Li A."/>
        </authorList>
    </citation>
    <scope>NUCLEOTIDE SEQUENCE [LARGE SCALE GENOMIC DNA]</scope>
    <source>
        <strain evidence="3 4">B3-2-R+30</strain>
    </source>
</reference>
<dbReference type="InterPro" id="IPR023753">
    <property type="entry name" value="FAD/NAD-binding_dom"/>
</dbReference>
<dbReference type="InterPro" id="IPR036188">
    <property type="entry name" value="FAD/NAD-bd_sf"/>
</dbReference>
<keyword evidence="4" id="KW-1185">Reference proteome</keyword>
<organism evidence="3 4">
    <name type="scientific">Luteimonas salinilitoris</name>
    <dbReference type="NCBI Taxonomy" id="3237697"/>
    <lineage>
        <taxon>Bacteria</taxon>
        <taxon>Pseudomonadati</taxon>
        <taxon>Pseudomonadota</taxon>
        <taxon>Gammaproteobacteria</taxon>
        <taxon>Lysobacterales</taxon>
        <taxon>Lysobacteraceae</taxon>
        <taxon>Luteimonas</taxon>
    </lineage>
</organism>
<evidence type="ECO:0000313" key="3">
    <source>
        <dbReference type="EMBL" id="MEZ0475620.1"/>
    </source>
</evidence>
<dbReference type="PIRSF" id="PIRSF037495">
    <property type="entry name" value="Opine_OX_OoxA/HcnB"/>
    <property type="match status" value="1"/>
</dbReference>
<dbReference type="InterPro" id="IPR041854">
    <property type="entry name" value="BFD-like_2Fe2S-bd_dom_sf"/>
</dbReference>
<protein>
    <submittedName>
        <fullName evidence="3">FAD-dependent oxidoreductase</fullName>
    </submittedName>
</protein>
<dbReference type="Pfam" id="PF07992">
    <property type="entry name" value="Pyr_redox_2"/>
    <property type="match status" value="1"/>
</dbReference>
<dbReference type="PANTHER" id="PTHR42949">
    <property type="entry name" value="ANAEROBIC GLYCEROL-3-PHOSPHATE DEHYDROGENASE SUBUNIT B"/>
    <property type="match status" value="1"/>
</dbReference>
<dbReference type="PRINTS" id="PR00368">
    <property type="entry name" value="FADPNR"/>
</dbReference>
<proteinExistence type="predicted"/>
<comment type="caution">
    <text evidence="3">The sequence shown here is derived from an EMBL/GenBank/DDBJ whole genome shotgun (WGS) entry which is preliminary data.</text>
</comment>
<feature type="domain" description="FAD/NAD(P)-binding" evidence="2">
    <location>
        <begin position="9"/>
        <end position="301"/>
    </location>
</feature>